<protein>
    <submittedName>
        <fullName evidence="1">SprT-like family protein</fullName>
    </submittedName>
</protein>
<proteinExistence type="predicted"/>
<reference evidence="1" key="1">
    <citation type="journal article" date="2021" name="Proc. Natl. Acad. Sci. U.S.A.">
        <title>A Catalog of Tens of Thousands of Viruses from Human Metagenomes Reveals Hidden Associations with Chronic Diseases.</title>
        <authorList>
            <person name="Tisza M.J."/>
            <person name="Buck C.B."/>
        </authorList>
    </citation>
    <scope>NUCLEOTIDE SEQUENCE</scope>
    <source>
        <strain evidence="1">CtG4L18</strain>
    </source>
</reference>
<dbReference type="EMBL" id="BK016114">
    <property type="protein sequence ID" value="DAF96227.1"/>
    <property type="molecule type" value="Genomic_DNA"/>
</dbReference>
<name>A0A8S5UP67_9CAUD</name>
<accession>A0A8S5UP67</accession>
<evidence type="ECO:0000313" key="1">
    <source>
        <dbReference type="EMBL" id="DAF96227.1"/>
    </source>
</evidence>
<sequence length="31" mass="3615">MADTYLHEIIHAITTDPINNAKTKEDIKFRD</sequence>
<organism evidence="1">
    <name type="scientific">Podoviridae sp. ctG4L18</name>
    <dbReference type="NCBI Taxonomy" id="2825234"/>
    <lineage>
        <taxon>Viruses</taxon>
        <taxon>Duplodnaviria</taxon>
        <taxon>Heunggongvirae</taxon>
        <taxon>Uroviricota</taxon>
        <taxon>Caudoviricetes</taxon>
    </lineage>
</organism>